<dbReference type="GO" id="GO:0030430">
    <property type="term" value="C:host cell cytoplasm"/>
    <property type="evidence" value="ECO:0007669"/>
    <property type="project" value="UniProtKB-SubCell"/>
</dbReference>
<sequence length="1444" mass="159906">MKDTLFPDTSVDTLIADRLPDWLTAATADQRSVLHQALIAQQRAREQLTRLFAQIEPLDSFASTSLDAALQKLVQRPVDVHTAKLRRVVHVRYPSGVSTVPDRVVPTTSEQSLLARALHNFERRETSESAWLPESRLQDADGTLIALRPRAFAGLCRSLDVGALYQQHLKQVLFADDSRRRSVNAILEEAWRTNLLAAAQLARLKGEVEGVLLDEMLNAVSAPAESAAGTFSELRLLGRVITGVTVFQPRSGATTTAPQSLMVWIPDDPHGALNVYGSWSQVFNTLGSRLRDPAYRTFFQRFIKEHDRMHVSQQLKGLLGQGGAQQPMHLDGRQQLITGSLAEHLRQVQIDRVLQDAQALAVPNSAVDSQERDRRMHFFKGLGVDMLGLAAFFVPELGLPLLALAAHQVTNNVFEGYQEWELGDREAALSHLMSVAQNVAMIGLGAAAGAATGGILAREAAVDELAPVLTPTGEQRLARADLPGYSMAGTSLMSGQRGVLRGKPHVSIAQQAYRLGQSEGRPTVVHPDRAQAAAIALEENEAGGVHHALERPHDWQDAGMLMRRLGSNLGLARHDLASSLLRSVGMDEACLRRLHLENAPAPARLCDALQRYVAHESFPRLRGQAFEAYWQETQPVPSGPAQPLHRAFPGLTIRSGRALVAAASDSDLTQLLEQQRVPLALAEKARWELRDARLDRACAGFEQPVAVTPDTEQLALGLLHAAWPWQSTVRVEVRDTQLNGDVAASIGAEQPTQTHSLIRTVRGYLATDKAGFAKPGSLAGDDLFKALLHVLDTQQRVALGEASASPVKLASTLADLAFADRNEAARLLGMAPIGTPRPPTRLGDGRIGYVLSGRPEGSRRALLRGYQQIFPTLTDMEIEFYLERVRLQGEQPWDHLHSLQQHLIGLGESLGAWRREATVAPLPERRRLIARRIRQCWRRKRPDADGEYRLVIDSERIDSLPVLPAQVTFDHVTHLILRRAHLTHITEGFLQRFANLRTLDLSDNLLGGIPDGLQALTQLSELRLTRNQIVIDDAGLARLSALSRLRVLDLSHNPIGQLPPLGSLLNLQRLHLRHCGLSELPVEVYMHPALEDIDLRDNHIQDMSPTLARTHRRLAGLSLHDNPLPEPTQTALRSTLGEAGAGALPTRRHGPGGQESLERWLADFSVEERTIRSEQWLALTQQPGCDDLMRFLNDLGRSSDYDLQGIDLRRRIWALVEVCVENTQVREAIFQQAAGPRTCADQMLLMLSLFEVRALVATRTAGLGSAEMSPALVQLGRELYRLDEVDRVAAQHIRELRTSNPYGLIDEVEIHLAYRAGLVRPLGLPAQARYMYHRIFSDVNDARLRDAARTILQAETNARIADSMAQHGFWIDFLRETFAEQYEALNQPYHDRLETLLLPEEGANEQQVIEAVGMLADERSAAERELTLTLTLGLLTEHPWRGVL</sequence>
<evidence type="ECO:0000256" key="11">
    <source>
        <dbReference type="ARBA" id="ARBA00022843"/>
    </source>
</evidence>
<evidence type="ECO:0000256" key="10">
    <source>
        <dbReference type="ARBA" id="ARBA00022786"/>
    </source>
</evidence>
<dbReference type="Pfam" id="PF14496">
    <property type="entry name" value="NEL"/>
    <property type="match status" value="1"/>
</dbReference>
<dbReference type="Proteomes" id="UP000399692">
    <property type="component" value="Unassembled WGS sequence"/>
</dbReference>
<proteinExistence type="inferred from homology"/>
<dbReference type="InterPro" id="IPR029487">
    <property type="entry name" value="NEL_dom"/>
</dbReference>
<dbReference type="GO" id="GO:0016567">
    <property type="term" value="P:protein ubiquitination"/>
    <property type="evidence" value="ECO:0007669"/>
    <property type="project" value="InterPro"/>
</dbReference>
<comment type="catalytic activity">
    <reaction evidence="1">
        <text>S-ubiquitinyl-[E2 ubiquitin-conjugating enzyme]-L-cysteine + [acceptor protein]-L-lysine = [E2 ubiquitin-conjugating enzyme]-L-cysteine + N(6)-ubiquitinyl-[acceptor protein]-L-lysine.</text>
        <dbReference type="EC" id="2.3.2.27"/>
    </reaction>
</comment>
<dbReference type="GO" id="GO:0005576">
    <property type="term" value="C:extracellular region"/>
    <property type="evidence" value="ECO:0007669"/>
    <property type="project" value="UniProtKB-SubCell"/>
</dbReference>
<dbReference type="PROSITE" id="PS52053">
    <property type="entry name" value="NEL"/>
    <property type="match status" value="1"/>
</dbReference>
<dbReference type="PROSITE" id="PS51450">
    <property type="entry name" value="LRR"/>
    <property type="match status" value="2"/>
</dbReference>
<dbReference type="OrthoDB" id="1467561at2"/>
<accession>A0A5E6VYT0</accession>
<evidence type="ECO:0000256" key="5">
    <source>
        <dbReference type="ARBA" id="ARBA00012483"/>
    </source>
</evidence>
<keyword evidence="7" id="KW-0433">Leucine-rich repeat</keyword>
<dbReference type="InterPro" id="IPR003591">
    <property type="entry name" value="Leu-rich_rpt_typical-subtyp"/>
</dbReference>
<reference evidence="16 17" key="1">
    <citation type="submission" date="2019-09" db="EMBL/GenBank/DDBJ databases">
        <authorList>
            <person name="Chandra G."/>
            <person name="Truman W A."/>
        </authorList>
    </citation>
    <scope>NUCLEOTIDE SEQUENCE [LARGE SCALE GENOMIC DNA]</scope>
    <source>
        <strain evidence="16">PS631</strain>
    </source>
</reference>
<keyword evidence="6 14" id="KW-0964">Secreted</keyword>
<dbReference type="Pfam" id="PF00560">
    <property type="entry name" value="LRR_1"/>
    <property type="match status" value="1"/>
</dbReference>
<protein>
    <recommendedName>
        <fullName evidence="5">RING-type E3 ubiquitin transferase</fullName>
        <ecNumber evidence="5">2.3.2.27</ecNumber>
    </recommendedName>
</protein>
<evidence type="ECO:0000256" key="1">
    <source>
        <dbReference type="ARBA" id="ARBA00000900"/>
    </source>
</evidence>
<comment type="PTM">
    <text evidence="14">Ubiquitinated in the presence of host E1 ubiquitin-activating enzyme, E2 ubiquitin-conjugating enzyme and ubiquitin.</text>
</comment>
<dbReference type="Pfam" id="PF20178">
    <property type="entry name" value="ToxA_N"/>
    <property type="match status" value="1"/>
</dbReference>
<keyword evidence="12" id="KW-0843">Virulence</keyword>
<evidence type="ECO:0000256" key="4">
    <source>
        <dbReference type="ARBA" id="ARBA00009868"/>
    </source>
</evidence>
<dbReference type="EMBL" id="CABVHF010000021">
    <property type="protein sequence ID" value="VVN21196.1"/>
    <property type="molecule type" value="Genomic_DNA"/>
</dbReference>
<evidence type="ECO:0000256" key="9">
    <source>
        <dbReference type="ARBA" id="ARBA00022737"/>
    </source>
</evidence>
<keyword evidence="13 14" id="KW-1035">Host cytoplasm</keyword>
<organism evidence="16 17">
    <name type="scientific">Pseudomonas fluorescens</name>
    <dbReference type="NCBI Taxonomy" id="294"/>
    <lineage>
        <taxon>Bacteria</taxon>
        <taxon>Pseudomonadati</taxon>
        <taxon>Pseudomonadota</taxon>
        <taxon>Gammaproteobacteria</taxon>
        <taxon>Pseudomonadales</taxon>
        <taxon>Pseudomonadaceae</taxon>
        <taxon>Pseudomonas</taxon>
    </lineage>
</organism>
<dbReference type="RefSeq" id="WP_150571291.1">
    <property type="nucleotide sequence ID" value="NZ_CABVHF010000021.1"/>
</dbReference>
<dbReference type="SUPFAM" id="SSF52058">
    <property type="entry name" value="L domain-like"/>
    <property type="match status" value="1"/>
</dbReference>
<evidence type="ECO:0000259" key="15">
    <source>
        <dbReference type="PROSITE" id="PS52053"/>
    </source>
</evidence>
<keyword evidence="8 14" id="KW-0808">Transferase</keyword>
<dbReference type="PANTHER" id="PTHR47114">
    <property type="match status" value="1"/>
</dbReference>
<dbReference type="InterPro" id="IPR001611">
    <property type="entry name" value="Leu-rich_rpt"/>
</dbReference>
<dbReference type="InterPro" id="IPR051071">
    <property type="entry name" value="LRR-bact_E3_ubiq_ligases"/>
</dbReference>
<evidence type="ECO:0000256" key="2">
    <source>
        <dbReference type="ARBA" id="ARBA00004192"/>
    </source>
</evidence>
<feature type="active site" description="Glycyl thioester intermediate" evidence="14">
    <location>
        <position position="1239"/>
    </location>
</feature>
<keyword evidence="11 14" id="KW-0832">Ubl conjugation</keyword>
<comment type="subcellular location">
    <subcellularLocation>
        <location evidence="2">Host cytoplasm</location>
    </subcellularLocation>
    <subcellularLocation>
        <location evidence="3">Secreted</location>
    </subcellularLocation>
</comment>
<dbReference type="GO" id="GO:0061630">
    <property type="term" value="F:ubiquitin protein ligase activity"/>
    <property type="evidence" value="ECO:0007669"/>
    <property type="project" value="UniProtKB-EC"/>
</dbReference>
<dbReference type="InterPro" id="IPR032675">
    <property type="entry name" value="LRR_dom_sf"/>
</dbReference>
<dbReference type="PANTHER" id="PTHR47114:SF2">
    <property type="entry name" value="OLIGODENDROCYTE-MYELIN GLYCOPROTEIN"/>
    <property type="match status" value="1"/>
</dbReference>
<evidence type="ECO:0000256" key="8">
    <source>
        <dbReference type="ARBA" id="ARBA00022679"/>
    </source>
</evidence>
<dbReference type="Gene3D" id="1.20.58.360">
    <property type="entry name" value="Shigella T3SS effector IpaH defines"/>
    <property type="match status" value="1"/>
</dbReference>
<evidence type="ECO:0000313" key="16">
    <source>
        <dbReference type="EMBL" id="VVN21196.1"/>
    </source>
</evidence>
<dbReference type="EC" id="2.3.2.27" evidence="5"/>
<evidence type="ECO:0000256" key="7">
    <source>
        <dbReference type="ARBA" id="ARBA00022614"/>
    </source>
</evidence>
<name>A0A5E6VYT0_PSEFL</name>
<evidence type="ECO:0000256" key="12">
    <source>
        <dbReference type="ARBA" id="ARBA00023026"/>
    </source>
</evidence>
<keyword evidence="10 14" id="KW-0833">Ubl conjugation pathway</keyword>
<evidence type="ECO:0000256" key="3">
    <source>
        <dbReference type="ARBA" id="ARBA00004613"/>
    </source>
</evidence>
<dbReference type="Gene3D" id="3.80.10.10">
    <property type="entry name" value="Ribonuclease Inhibitor"/>
    <property type="match status" value="1"/>
</dbReference>
<comment type="similarity">
    <text evidence="4 14">Belongs to the LRR-containing bacterial E3 ligase family.</text>
</comment>
<evidence type="ECO:0000256" key="6">
    <source>
        <dbReference type="ARBA" id="ARBA00022525"/>
    </source>
</evidence>
<keyword evidence="9" id="KW-0677">Repeat</keyword>
<dbReference type="SMART" id="SM00369">
    <property type="entry name" value="LRR_TYP"/>
    <property type="match status" value="5"/>
</dbReference>
<evidence type="ECO:0000256" key="13">
    <source>
        <dbReference type="ARBA" id="ARBA00023200"/>
    </source>
</evidence>
<dbReference type="InterPro" id="IPR046673">
    <property type="entry name" value="ToxA_N"/>
</dbReference>
<dbReference type="Pfam" id="PF13855">
    <property type="entry name" value="LRR_8"/>
    <property type="match status" value="1"/>
</dbReference>
<evidence type="ECO:0000313" key="17">
    <source>
        <dbReference type="Proteomes" id="UP000399692"/>
    </source>
</evidence>
<gene>
    <name evidence="16" type="ORF">PS631_04387</name>
</gene>
<feature type="domain" description="NEL" evidence="15">
    <location>
        <begin position="1152"/>
        <end position="1444"/>
    </location>
</feature>
<evidence type="ECO:0000256" key="14">
    <source>
        <dbReference type="PROSITE-ProRule" id="PRU01398"/>
    </source>
</evidence>